<sequence length="366" mass="39547">MRFVQRRSVRDIPTRFGHGLWWAVGAAWMGSFFAGTAGRGDAADEVPAADVLVVFGAAGADEYAEPLRQWAAELEALQDHSDIRIQVIGSPAASPDDAASAEVSDEPTSDRQRLRRALAERAKPMTATGDGDAESSGGPTLWLILLGHGTFADDVAKFNLVGPDVSAAELAQWLSATSSRTVIVNAASCSGPFVNRLSGPDRVVVAATQSGDERDWTRFGGYFVQAIISDAADLDHDDETSVLEAFVMAAGKTRQFYRDAGRIASEHALIDDNGDAQGTPAEWFDGLSADQKHAAADGNLAKRITLVAASDLPRLDEAQRAERDVIERDLETLKRRKPEMNSAEYWSALEALMLRQAELYQRSAEQ</sequence>
<gene>
    <name evidence="2" type="ORF">Pan14r_44910</name>
</gene>
<organism evidence="2 3">
    <name type="scientific">Crateriforma conspicua</name>
    <dbReference type="NCBI Taxonomy" id="2527996"/>
    <lineage>
        <taxon>Bacteria</taxon>
        <taxon>Pseudomonadati</taxon>
        <taxon>Planctomycetota</taxon>
        <taxon>Planctomycetia</taxon>
        <taxon>Planctomycetales</taxon>
        <taxon>Planctomycetaceae</taxon>
        <taxon>Crateriforma</taxon>
    </lineage>
</organism>
<protein>
    <submittedName>
        <fullName evidence="2">Uncharacterized protein</fullName>
    </submittedName>
</protein>
<reference evidence="2 3" key="1">
    <citation type="submission" date="2019-02" db="EMBL/GenBank/DDBJ databases">
        <title>Deep-cultivation of Planctomycetes and their phenomic and genomic characterization uncovers novel biology.</title>
        <authorList>
            <person name="Wiegand S."/>
            <person name="Jogler M."/>
            <person name="Boedeker C."/>
            <person name="Pinto D."/>
            <person name="Vollmers J."/>
            <person name="Rivas-Marin E."/>
            <person name="Kohn T."/>
            <person name="Peeters S.H."/>
            <person name="Heuer A."/>
            <person name="Rast P."/>
            <person name="Oberbeckmann S."/>
            <person name="Bunk B."/>
            <person name="Jeske O."/>
            <person name="Meyerdierks A."/>
            <person name="Storesund J.E."/>
            <person name="Kallscheuer N."/>
            <person name="Luecker S."/>
            <person name="Lage O.M."/>
            <person name="Pohl T."/>
            <person name="Merkel B.J."/>
            <person name="Hornburger P."/>
            <person name="Mueller R.-W."/>
            <person name="Bruemmer F."/>
            <person name="Labrenz M."/>
            <person name="Spormann A.M."/>
            <person name="Op Den Camp H."/>
            <person name="Overmann J."/>
            <person name="Amann R."/>
            <person name="Jetten M.S.M."/>
            <person name="Mascher T."/>
            <person name="Medema M.H."/>
            <person name="Devos D.P."/>
            <person name="Kaster A.-K."/>
            <person name="Ovreas L."/>
            <person name="Rohde M."/>
            <person name="Galperin M.Y."/>
            <person name="Jogler C."/>
        </authorList>
    </citation>
    <scope>NUCLEOTIDE SEQUENCE [LARGE SCALE GENOMIC DNA]</scope>
    <source>
        <strain evidence="2 3">Pan14r</strain>
    </source>
</reference>
<feature type="region of interest" description="Disordered" evidence="1">
    <location>
        <begin position="91"/>
        <end position="112"/>
    </location>
</feature>
<evidence type="ECO:0000313" key="3">
    <source>
        <dbReference type="Proteomes" id="UP000317238"/>
    </source>
</evidence>
<dbReference type="Proteomes" id="UP000317238">
    <property type="component" value="Unassembled WGS sequence"/>
</dbReference>
<dbReference type="RefSeq" id="WP_146440203.1">
    <property type="nucleotide sequence ID" value="NZ_SJPL01000001.1"/>
</dbReference>
<accession>A0A5C5YAM1</accession>
<keyword evidence="3" id="KW-1185">Reference proteome</keyword>
<feature type="compositionally biased region" description="Low complexity" evidence="1">
    <location>
        <begin position="91"/>
        <end position="102"/>
    </location>
</feature>
<evidence type="ECO:0000313" key="2">
    <source>
        <dbReference type="EMBL" id="TWT72174.1"/>
    </source>
</evidence>
<evidence type="ECO:0000256" key="1">
    <source>
        <dbReference type="SAM" id="MobiDB-lite"/>
    </source>
</evidence>
<proteinExistence type="predicted"/>
<name>A0A5C5YAM1_9PLAN</name>
<dbReference type="AlphaFoldDB" id="A0A5C5YAM1"/>
<dbReference type="EMBL" id="SJPL01000001">
    <property type="protein sequence ID" value="TWT72174.1"/>
    <property type="molecule type" value="Genomic_DNA"/>
</dbReference>
<dbReference type="OrthoDB" id="247472at2"/>
<comment type="caution">
    <text evidence="2">The sequence shown here is derived from an EMBL/GenBank/DDBJ whole genome shotgun (WGS) entry which is preliminary data.</text>
</comment>